<keyword evidence="8" id="KW-0234">DNA repair</keyword>
<dbReference type="InterPro" id="IPR036279">
    <property type="entry name" value="5-3_exonuclease_C_sf"/>
</dbReference>
<evidence type="ECO:0000256" key="10">
    <source>
        <dbReference type="SAM" id="MobiDB-lite"/>
    </source>
</evidence>
<name>A0AAV5VHG4_9BILA</name>
<protein>
    <recommendedName>
        <fullName evidence="15">XPG-I domain-containing protein</fullName>
    </recommendedName>
</protein>
<dbReference type="SUPFAM" id="SSF88723">
    <property type="entry name" value="PIN domain-like"/>
    <property type="match status" value="1"/>
</dbReference>
<dbReference type="Gene3D" id="1.10.150.20">
    <property type="entry name" value="5' to 3' exonuclease, C-terminal subdomain"/>
    <property type="match status" value="1"/>
</dbReference>
<keyword evidence="3" id="KW-0479">Metal-binding</keyword>
<evidence type="ECO:0000256" key="6">
    <source>
        <dbReference type="ARBA" id="ARBA00022801"/>
    </source>
</evidence>
<dbReference type="InterPro" id="IPR006085">
    <property type="entry name" value="XPG_DNA_repair_N"/>
</dbReference>
<dbReference type="PRINTS" id="PR00853">
    <property type="entry name" value="XPGRADSUPER"/>
</dbReference>
<feature type="region of interest" description="Disordered" evidence="10">
    <location>
        <begin position="351"/>
        <end position="372"/>
    </location>
</feature>
<keyword evidence="4" id="KW-0255">Endonuclease</keyword>
<dbReference type="PANTHER" id="PTHR11081:SF59">
    <property type="entry name" value="FI23547P1"/>
    <property type="match status" value="1"/>
</dbReference>
<evidence type="ECO:0000256" key="7">
    <source>
        <dbReference type="ARBA" id="ARBA00022842"/>
    </source>
</evidence>
<reference evidence="13" key="1">
    <citation type="submission" date="2023-10" db="EMBL/GenBank/DDBJ databases">
        <title>Genome assembly of Pristionchus species.</title>
        <authorList>
            <person name="Yoshida K."/>
            <person name="Sommer R.J."/>
        </authorList>
    </citation>
    <scope>NUCLEOTIDE SEQUENCE</scope>
    <source>
        <strain evidence="13">RS5133</strain>
    </source>
</reference>
<evidence type="ECO:0000256" key="9">
    <source>
        <dbReference type="ARBA" id="ARBA00038112"/>
    </source>
</evidence>
<comment type="similarity">
    <text evidence="9">Belongs to the XPG/RAD2 endonuclease family. GEN subfamily.</text>
</comment>
<evidence type="ECO:0000256" key="8">
    <source>
        <dbReference type="ARBA" id="ARBA00023204"/>
    </source>
</evidence>
<dbReference type="Gene3D" id="3.40.50.1010">
    <property type="entry name" value="5'-nuclease"/>
    <property type="match status" value="1"/>
</dbReference>
<dbReference type="SUPFAM" id="SSF47807">
    <property type="entry name" value="5' to 3' exonuclease, C-terminal subdomain"/>
    <property type="match status" value="1"/>
</dbReference>
<dbReference type="InterPro" id="IPR006086">
    <property type="entry name" value="XPG-I_dom"/>
</dbReference>
<evidence type="ECO:0000256" key="1">
    <source>
        <dbReference type="ARBA" id="ARBA00001946"/>
    </source>
</evidence>
<proteinExistence type="inferred from homology"/>
<evidence type="ECO:0000313" key="14">
    <source>
        <dbReference type="Proteomes" id="UP001432322"/>
    </source>
</evidence>
<keyword evidence="14" id="KW-1185">Reference proteome</keyword>
<keyword evidence="6" id="KW-0378">Hydrolase</keyword>
<evidence type="ECO:0000313" key="13">
    <source>
        <dbReference type="EMBL" id="GMT19147.1"/>
    </source>
</evidence>
<dbReference type="GO" id="GO:0008821">
    <property type="term" value="F:crossover junction DNA endonuclease activity"/>
    <property type="evidence" value="ECO:0007669"/>
    <property type="project" value="UniProtKB-ARBA"/>
</dbReference>
<dbReference type="GO" id="GO:0017108">
    <property type="term" value="F:5'-flap endonuclease activity"/>
    <property type="evidence" value="ECO:0007669"/>
    <property type="project" value="TreeGrafter"/>
</dbReference>
<dbReference type="PANTHER" id="PTHR11081">
    <property type="entry name" value="FLAP ENDONUCLEASE FAMILY MEMBER"/>
    <property type="match status" value="1"/>
</dbReference>
<evidence type="ECO:0000256" key="5">
    <source>
        <dbReference type="ARBA" id="ARBA00022763"/>
    </source>
</evidence>
<gene>
    <name evidence="13" type="ORF">PFISCL1PPCAC_10444</name>
</gene>
<dbReference type="GO" id="GO:0006281">
    <property type="term" value="P:DNA repair"/>
    <property type="evidence" value="ECO:0007669"/>
    <property type="project" value="UniProtKB-KW"/>
</dbReference>
<dbReference type="GO" id="GO:0046872">
    <property type="term" value="F:metal ion binding"/>
    <property type="evidence" value="ECO:0007669"/>
    <property type="project" value="UniProtKB-KW"/>
</dbReference>
<feature type="domain" description="XPG-I" evidence="12">
    <location>
        <begin position="145"/>
        <end position="221"/>
    </location>
</feature>
<comment type="caution">
    <text evidence="13">The sequence shown here is derived from an EMBL/GenBank/DDBJ whole genome shotgun (WGS) entry which is preliminary data.</text>
</comment>
<dbReference type="GO" id="GO:0000400">
    <property type="term" value="F:four-way junction DNA binding"/>
    <property type="evidence" value="ECO:0007669"/>
    <property type="project" value="UniProtKB-ARBA"/>
</dbReference>
<evidence type="ECO:0000256" key="2">
    <source>
        <dbReference type="ARBA" id="ARBA00022722"/>
    </source>
</evidence>
<sequence>MALAAVFSNLNGEYQDILIEELQGKSLAIDGQIWLYESWKESESGLSNNYLSGFHHRCKALLDLSIQPFIIFDQYQQITLPKITTGNDTARERSEFQFVRDARPIKVHEGARMRYGRNITKMKNIDKVTELLEAMGIRYFKSKAVDNEAAGSFLEDQEKVMGFVSPDPTYFMYGGKHLFSIDFDSSFKVVSIRKLSAELVMQKTGLTRGRLIALAMLLGCDYFPKKMTGVGVVTALEIVSAFSLHEDDHPCAILDRFRNFCDPTFNGRAEETPPRAKLRQGCFNFDDFNPSSDQFGEAVDAYMWSNLEDLPYEMDKVTQAYNQKKINDLINCALKMVEIDESVVLSKDQRKTRKRTIDDGDSSMDGSVSNGVKRRIPSMVSNGMRRSVVISCSRSEAIAWSKREWEAILALKKATTQHINSEVPSGRRSTAITVSQK</sequence>
<accession>A0AAV5VHG4</accession>
<evidence type="ECO:0000256" key="3">
    <source>
        <dbReference type="ARBA" id="ARBA00022723"/>
    </source>
</evidence>
<keyword evidence="7" id="KW-0460">Magnesium</keyword>
<evidence type="ECO:0000259" key="12">
    <source>
        <dbReference type="Pfam" id="PF00867"/>
    </source>
</evidence>
<keyword evidence="5" id="KW-0227">DNA damage</keyword>
<organism evidence="13 14">
    <name type="scientific">Pristionchus fissidentatus</name>
    <dbReference type="NCBI Taxonomy" id="1538716"/>
    <lineage>
        <taxon>Eukaryota</taxon>
        <taxon>Metazoa</taxon>
        <taxon>Ecdysozoa</taxon>
        <taxon>Nematoda</taxon>
        <taxon>Chromadorea</taxon>
        <taxon>Rhabditida</taxon>
        <taxon>Rhabditina</taxon>
        <taxon>Diplogasteromorpha</taxon>
        <taxon>Diplogasteroidea</taxon>
        <taxon>Neodiplogasteridae</taxon>
        <taxon>Pristionchus</taxon>
    </lineage>
</organism>
<dbReference type="InterPro" id="IPR029060">
    <property type="entry name" value="PIN-like_dom_sf"/>
</dbReference>
<dbReference type="Pfam" id="PF00867">
    <property type="entry name" value="XPG_I"/>
    <property type="match status" value="1"/>
</dbReference>
<evidence type="ECO:0000256" key="4">
    <source>
        <dbReference type="ARBA" id="ARBA00022759"/>
    </source>
</evidence>
<dbReference type="InterPro" id="IPR006084">
    <property type="entry name" value="XPG/Rad2"/>
</dbReference>
<evidence type="ECO:0000259" key="11">
    <source>
        <dbReference type="Pfam" id="PF00752"/>
    </source>
</evidence>
<evidence type="ECO:0008006" key="15">
    <source>
        <dbReference type="Google" id="ProtNLM"/>
    </source>
</evidence>
<dbReference type="AlphaFoldDB" id="A0AAV5VHG4"/>
<feature type="domain" description="XPG N-terminal" evidence="11">
    <location>
        <begin position="15"/>
        <end position="76"/>
    </location>
</feature>
<dbReference type="FunFam" id="1.10.150.20:FF:000030">
    <property type="entry name" value="Flap endonuclease GEN-like 1"/>
    <property type="match status" value="1"/>
</dbReference>
<dbReference type="Pfam" id="PF00752">
    <property type="entry name" value="XPG_N"/>
    <property type="match status" value="1"/>
</dbReference>
<dbReference type="Proteomes" id="UP001432322">
    <property type="component" value="Unassembled WGS sequence"/>
</dbReference>
<keyword evidence="2" id="KW-0540">Nuclease</keyword>
<dbReference type="EMBL" id="BTSY01000003">
    <property type="protein sequence ID" value="GMT19147.1"/>
    <property type="molecule type" value="Genomic_DNA"/>
</dbReference>
<comment type="cofactor">
    <cofactor evidence="1">
        <name>Mg(2+)</name>
        <dbReference type="ChEBI" id="CHEBI:18420"/>
    </cofactor>
</comment>